<dbReference type="InterPro" id="IPR002575">
    <property type="entry name" value="Aminoglycoside_PTrfase"/>
</dbReference>
<dbReference type="EMBL" id="PKMI01000020">
    <property type="protein sequence ID" value="RBA15835.1"/>
    <property type="molecule type" value="Genomic_DNA"/>
</dbReference>
<accession>A0A365N552</accession>
<dbReference type="Proteomes" id="UP000251714">
    <property type="component" value="Unassembled WGS sequence"/>
</dbReference>
<evidence type="ECO:0000313" key="3">
    <source>
        <dbReference type="Proteomes" id="UP000251714"/>
    </source>
</evidence>
<organism evidence="2 3">
    <name type="scientific">Gibberella intermedia</name>
    <name type="common">Bulb rot disease fungus</name>
    <name type="synonym">Fusarium proliferatum</name>
    <dbReference type="NCBI Taxonomy" id="948311"/>
    <lineage>
        <taxon>Eukaryota</taxon>
        <taxon>Fungi</taxon>
        <taxon>Dikarya</taxon>
        <taxon>Ascomycota</taxon>
        <taxon>Pezizomycotina</taxon>
        <taxon>Sordariomycetes</taxon>
        <taxon>Hypocreomycetidae</taxon>
        <taxon>Hypocreales</taxon>
        <taxon>Nectriaceae</taxon>
        <taxon>Fusarium</taxon>
        <taxon>Fusarium fujikuroi species complex</taxon>
    </lineage>
</organism>
<comment type="caution">
    <text evidence="2">The sequence shown here is derived from an EMBL/GenBank/DDBJ whole genome shotgun (WGS) entry which is preliminary data.</text>
</comment>
<dbReference type="PANTHER" id="PTHR21310">
    <property type="entry name" value="AMINOGLYCOSIDE PHOSPHOTRANSFERASE-RELATED-RELATED"/>
    <property type="match status" value="1"/>
</dbReference>
<dbReference type="Gene3D" id="3.90.1200.10">
    <property type="match status" value="1"/>
</dbReference>
<protein>
    <submittedName>
        <fullName evidence="2">Aph phosphorylate</fullName>
    </submittedName>
</protein>
<dbReference type="AlphaFoldDB" id="A0A365N552"/>
<feature type="domain" description="Aminoglycoside phosphotransferase" evidence="1">
    <location>
        <begin position="81"/>
        <end position="289"/>
    </location>
</feature>
<reference evidence="2 3" key="1">
    <citation type="submission" date="2017-12" db="EMBL/GenBank/DDBJ databases">
        <title>Genome sequence of the mycotoxigenic crop pathogen Fusarium proliferatum, strain ITEM 2341 from Date Palm.</title>
        <authorList>
            <person name="Almiman B.F."/>
            <person name="Shittu T.A."/>
            <person name="Muthumeenakshi S."/>
            <person name="Baroncelli R."/>
            <person name="Sreenivasaprasada S."/>
        </authorList>
    </citation>
    <scope>NUCLEOTIDE SEQUENCE [LARGE SCALE GENOMIC DNA]</scope>
    <source>
        <strain evidence="2 3">ITEM 2341</strain>
    </source>
</reference>
<dbReference type="Pfam" id="PF01636">
    <property type="entry name" value="APH"/>
    <property type="match status" value="1"/>
</dbReference>
<gene>
    <name evidence="2" type="ORF">FPRO05_12056</name>
</gene>
<dbReference type="InterPro" id="IPR051678">
    <property type="entry name" value="AGP_Transferase"/>
</dbReference>
<evidence type="ECO:0000259" key="1">
    <source>
        <dbReference type="Pfam" id="PF01636"/>
    </source>
</evidence>
<evidence type="ECO:0000313" key="2">
    <source>
        <dbReference type="EMBL" id="RBA15835.1"/>
    </source>
</evidence>
<dbReference type="SUPFAM" id="SSF56112">
    <property type="entry name" value="Protein kinase-like (PK-like)"/>
    <property type="match status" value="1"/>
</dbReference>
<dbReference type="PANTHER" id="PTHR21310:SF15">
    <property type="entry name" value="AMINOGLYCOSIDE PHOSPHOTRANSFERASE DOMAIN-CONTAINING PROTEIN"/>
    <property type="match status" value="1"/>
</dbReference>
<dbReference type="InterPro" id="IPR011009">
    <property type="entry name" value="Kinase-like_dom_sf"/>
</dbReference>
<name>A0A365N552_GIBIN</name>
<sequence length="412" mass="45900">MAASSNNHAGFQARLDYIRTVLSDYLHFSAKDLEQTNIAPVQYDADFPFKYNNFVYDITLPRDATQSNQPGCVPIPKDTKHLLMRLSNPEAASMHPETRVQNEVAMITLASQALGHFSPSIVPRVFGWGAASHHRLGWILQEFMPGEALAEPFGETMSLEQKKDILTQMAAILKALQDYPLPEGIRGWGGVSFDDKGGIISAPMTSADNNPYLQGWRTNGVRGRIQDFLQRGLPQQFSQMPSKHERAIVHADFTPDNLLYDPASGRITALLDYDFSSIQHPAYEFLRSFGTNGGQLTGWSADPDAAALRSAKLTGQFPSQLPTSKANANGPAIDWELALAWETELQRHQVKRPSTIPGVAGLADVDEVLGMLLPWRLTNEDFLRMNQDERQRKALRRISEEQLASLLEHMGF</sequence>
<proteinExistence type="predicted"/>